<feature type="site" description="Important for activity" evidence="8 12">
    <location>
        <position position="99"/>
    </location>
</feature>
<dbReference type="Gene3D" id="3.40.50.720">
    <property type="entry name" value="NAD(P)-binding Rossmann-like Domain"/>
    <property type="match status" value="1"/>
</dbReference>
<evidence type="ECO:0000256" key="4">
    <source>
        <dbReference type="ARBA" id="ARBA00022857"/>
    </source>
</evidence>
<comment type="caution">
    <text evidence="18">The sequence shown here is derived from an EMBL/GenBank/DDBJ whole genome shotgun (WGS) entry which is preliminary data.</text>
</comment>
<feature type="binding site" evidence="8 10">
    <location>
        <position position="109"/>
    </location>
    <ligand>
        <name>substrate</name>
    </ligand>
</feature>
<evidence type="ECO:0000256" key="10">
    <source>
        <dbReference type="PIRSR" id="PIRSR000445-2"/>
    </source>
</evidence>
<dbReference type="InterPro" id="IPR015896">
    <property type="entry name" value="4pyrrol_synth_GluRdtase_dimer"/>
</dbReference>
<dbReference type="SUPFAM" id="SSF69742">
    <property type="entry name" value="Glutamyl tRNA-reductase catalytic, N-terminal domain"/>
    <property type="match status" value="1"/>
</dbReference>
<dbReference type="InterPro" id="IPR036453">
    <property type="entry name" value="GluRdtase_dimer_dom_sf"/>
</dbReference>
<evidence type="ECO:0000256" key="11">
    <source>
        <dbReference type="PIRSR" id="PIRSR000445-3"/>
    </source>
</evidence>
<comment type="miscellaneous">
    <text evidence="8">During catalysis, the active site Cys acts as a nucleophile attacking the alpha-carbonyl group of tRNA-bound glutamate with the formation of a thioester intermediate between enzyme and glutamate, and the concomitant release of tRNA(Glu). The thioester intermediate is finally reduced by direct hydride transfer from NADPH, to form the product GSA.</text>
</comment>
<dbReference type="PIRSF" id="PIRSF000445">
    <property type="entry name" value="4pyrrol_synth_GluRdtase"/>
    <property type="match status" value="1"/>
</dbReference>
<feature type="domain" description="Tetrapyrrole biosynthesis glutamyl-tRNA reductase dimerisation" evidence="15">
    <location>
        <begin position="339"/>
        <end position="437"/>
    </location>
</feature>
<keyword evidence="5 8" id="KW-0560">Oxidoreductase</keyword>
<comment type="domain">
    <text evidence="8">Possesses an unusual extended V-shaped dimeric structure with each monomer consisting of three distinct domains arranged along a curved 'spinal' alpha-helix. The N-terminal catalytic domain specifically recognizes the glutamate moiety of the substrate. The second domain is the NADPH-binding domain, and the third C-terminal domain is responsible for dimerization.</text>
</comment>
<dbReference type="Pfam" id="PF01488">
    <property type="entry name" value="Shikimate_DH"/>
    <property type="match status" value="1"/>
</dbReference>
<dbReference type="HAMAP" id="MF_00087">
    <property type="entry name" value="Glu_tRNA_reductase"/>
    <property type="match status" value="1"/>
</dbReference>
<dbReference type="UniPathway" id="UPA00251">
    <property type="reaction ID" value="UER00316"/>
</dbReference>
<feature type="region of interest" description="Disordered" evidence="14">
    <location>
        <begin position="447"/>
        <end position="466"/>
    </location>
</feature>
<dbReference type="PANTHER" id="PTHR43013">
    <property type="entry name" value="GLUTAMYL-TRNA REDUCTASE"/>
    <property type="match status" value="1"/>
</dbReference>
<feature type="domain" description="Glutamyl-tRNA reductase N-terminal" evidence="17">
    <location>
        <begin position="6"/>
        <end position="156"/>
    </location>
</feature>
<accession>A0A4R4REG5</accession>
<evidence type="ECO:0000256" key="9">
    <source>
        <dbReference type="PIRSR" id="PIRSR000445-1"/>
    </source>
</evidence>
<dbReference type="RefSeq" id="WP_131987133.1">
    <property type="nucleotide sequence ID" value="NZ_SMKL01000072.1"/>
</dbReference>
<dbReference type="Pfam" id="PF05201">
    <property type="entry name" value="GlutR_N"/>
    <property type="match status" value="1"/>
</dbReference>
<dbReference type="NCBIfam" id="NF000744">
    <property type="entry name" value="PRK00045.1-3"/>
    <property type="match status" value="1"/>
</dbReference>
<dbReference type="PROSITE" id="PS00747">
    <property type="entry name" value="GLUTR"/>
    <property type="match status" value="1"/>
</dbReference>
<proteinExistence type="inferred from homology"/>
<dbReference type="CDD" id="cd05213">
    <property type="entry name" value="NAD_bind_Glutamyl_tRNA_reduct"/>
    <property type="match status" value="1"/>
</dbReference>
<comment type="similarity">
    <text evidence="2 8 13">Belongs to the glutamyl-tRNA reductase family.</text>
</comment>
<dbReference type="AlphaFoldDB" id="A0A4R4REG5"/>
<dbReference type="InterPro" id="IPR018214">
    <property type="entry name" value="GluRdtase_CS"/>
</dbReference>
<evidence type="ECO:0000313" key="18">
    <source>
        <dbReference type="EMBL" id="TDC47556.1"/>
    </source>
</evidence>
<evidence type="ECO:0000259" key="17">
    <source>
        <dbReference type="Pfam" id="PF05201"/>
    </source>
</evidence>
<comment type="function">
    <text evidence="8">Catalyzes the NADPH-dependent reduction of glutamyl-tRNA(Glu) to glutamate 1-semialdehyde (GSA).</text>
</comment>
<dbReference type="OrthoDB" id="110209at2"/>
<evidence type="ECO:0000259" key="15">
    <source>
        <dbReference type="Pfam" id="PF00745"/>
    </source>
</evidence>
<evidence type="ECO:0000256" key="2">
    <source>
        <dbReference type="ARBA" id="ARBA00005916"/>
    </source>
</evidence>
<evidence type="ECO:0000313" key="19">
    <source>
        <dbReference type="Proteomes" id="UP000295621"/>
    </source>
</evidence>
<reference evidence="18 19" key="1">
    <citation type="submission" date="2019-02" db="EMBL/GenBank/DDBJ databases">
        <title>Draft genome sequences of novel Actinobacteria.</title>
        <authorList>
            <person name="Sahin N."/>
            <person name="Ay H."/>
            <person name="Saygin H."/>
        </authorList>
    </citation>
    <scope>NUCLEOTIDE SEQUENCE [LARGE SCALE GENOMIC DNA]</scope>
    <source>
        <strain evidence="18 19">KC603</strain>
    </source>
</reference>
<feature type="binding site" evidence="8 11">
    <location>
        <begin position="205"/>
        <end position="210"/>
    </location>
    <ligand>
        <name>NADP(+)</name>
        <dbReference type="ChEBI" id="CHEBI:58349"/>
    </ligand>
</feature>
<dbReference type="InterPro" id="IPR006151">
    <property type="entry name" value="Shikm_DH/Glu-tRNA_Rdtase"/>
</dbReference>
<feature type="binding site" evidence="8 10">
    <location>
        <begin position="49"/>
        <end position="52"/>
    </location>
    <ligand>
        <name>substrate</name>
    </ligand>
</feature>
<feature type="domain" description="Quinate/shikimate 5-dehydrogenase/glutamyl-tRNA reductase" evidence="16">
    <location>
        <begin position="196"/>
        <end position="315"/>
    </location>
</feature>
<evidence type="ECO:0000256" key="14">
    <source>
        <dbReference type="SAM" id="MobiDB-lite"/>
    </source>
</evidence>
<dbReference type="InterPro" id="IPR015895">
    <property type="entry name" value="4pyrrol_synth_GluRdtase_N"/>
</dbReference>
<evidence type="ECO:0000256" key="1">
    <source>
        <dbReference type="ARBA" id="ARBA00005059"/>
    </source>
</evidence>
<protein>
    <recommendedName>
        <fullName evidence="3 8">Glutamyl-tRNA reductase</fullName>
        <shortName evidence="8">GluTR</shortName>
        <ecNumber evidence="3 8">1.2.1.70</ecNumber>
    </recommendedName>
</protein>
<comment type="catalytic activity">
    <reaction evidence="7 8 13">
        <text>(S)-4-amino-5-oxopentanoate + tRNA(Glu) + NADP(+) = L-glutamyl-tRNA(Glu) + NADPH + H(+)</text>
        <dbReference type="Rhea" id="RHEA:12344"/>
        <dbReference type="Rhea" id="RHEA-COMP:9663"/>
        <dbReference type="Rhea" id="RHEA-COMP:9680"/>
        <dbReference type="ChEBI" id="CHEBI:15378"/>
        <dbReference type="ChEBI" id="CHEBI:57501"/>
        <dbReference type="ChEBI" id="CHEBI:57783"/>
        <dbReference type="ChEBI" id="CHEBI:58349"/>
        <dbReference type="ChEBI" id="CHEBI:78442"/>
        <dbReference type="ChEBI" id="CHEBI:78520"/>
        <dbReference type="EC" id="1.2.1.70"/>
    </reaction>
</comment>
<dbReference type="InterPro" id="IPR000343">
    <property type="entry name" value="4pyrrol_synth_GluRdtase"/>
</dbReference>
<dbReference type="SUPFAM" id="SSF69075">
    <property type="entry name" value="Glutamyl tRNA-reductase dimerization domain"/>
    <property type="match status" value="1"/>
</dbReference>
<keyword evidence="4 8" id="KW-0521">NADP</keyword>
<keyword evidence="6 8" id="KW-0627">Porphyrin biosynthesis</keyword>
<dbReference type="Gene3D" id="3.30.460.30">
    <property type="entry name" value="Glutamyl-tRNA reductase, N-terminal domain"/>
    <property type="match status" value="1"/>
</dbReference>
<feature type="binding site" evidence="8 10">
    <location>
        <begin position="114"/>
        <end position="116"/>
    </location>
    <ligand>
        <name>substrate</name>
    </ligand>
</feature>
<dbReference type="EC" id="1.2.1.70" evidence="3 8"/>
<dbReference type="GO" id="GO:0050661">
    <property type="term" value="F:NADP binding"/>
    <property type="evidence" value="ECO:0007669"/>
    <property type="project" value="InterPro"/>
</dbReference>
<dbReference type="InterPro" id="IPR036343">
    <property type="entry name" value="GluRdtase_N_sf"/>
</dbReference>
<dbReference type="Proteomes" id="UP000295621">
    <property type="component" value="Unassembled WGS sequence"/>
</dbReference>
<dbReference type="PANTHER" id="PTHR43013:SF1">
    <property type="entry name" value="GLUTAMYL-TRNA REDUCTASE"/>
    <property type="match status" value="1"/>
</dbReference>
<gene>
    <name evidence="8" type="primary">hemA</name>
    <name evidence="18" type="ORF">E1212_23915</name>
</gene>
<feature type="binding site" evidence="8 10">
    <location>
        <position position="120"/>
    </location>
    <ligand>
        <name>substrate</name>
    </ligand>
</feature>
<dbReference type="Pfam" id="PF00745">
    <property type="entry name" value="GlutR_dimer"/>
    <property type="match status" value="1"/>
</dbReference>
<evidence type="ECO:0000256" key="3">
    <source>
        <dbReference type="ARBA" id="ARBA00012970"/>
    </source>
</evidence>
<feature type="active site" description="Nucleophile" evidence="8 9">
    <location>
        <position position="50"/>
    </location>
</feature>
<evidence type="ECO:0000256" key="7">
    <source>
        <dbReference type="ARBA" id="ARBA00047464"/>
    </source>
</evidence>
<evidence type="ECO:0000256" key="13">
    <source>
        <dbReference type="RuleBase" id="RU000584"/>
    </source>
</evidence>
<dbReference type="InterPro" id="IPR036291">
    <property type="entry name" value="NAD(P)-bd_dom_sf"/>
</dbReference>
<dbReference type="FunFam" id="3.30.460.30:FF:000001">
    <property type="entry name" value="Glutamyl-tRNA reductase"/>
    <property type="match status" value="1"/>
</dbReference>
<dbReference type="GO" id="GO:0019353">
    <property type="term" value="P:protoporphyrinogen IX biosynthetic process from glutamate"/>
    <property type="evidence" value="ECO:0007669"/>
    <property type="project" value="TreeGrafter"/>
</dbReference>
<feature type="compositionally biased region" description="Basic and acidic residues" evidence="14">
    <location>
        <begin position="450"/>
        <end position="466"/>
    </location>
</feature>
<sequence>MSVLAIGVSHRSAPVEVLESVALDRAAVGKLLDEVPSSDQIAEAVVVATCNRLELYLDTATFHGGVEEASTLLSLHTGAPIELLTPYLYVHYGDRAVSHLFHVVSGLDSMVVGETQILGQVRDAFRLAQTSGATGRVLTELFQNALRVGKRAHAETGIDAAGRSLVTLGLARVLPAVAAEGWSSGQVGGASWRELLSGTSALVVGAGSMAALAAATLQREGVDVLVANRTPENGARLAEAVGGRAVAMAELPAVLRTVDVVVSCTGAAGVVLAYDLVEAAVSRRGGRPLGIVDLALPRDVDAGVADLPGVVLADLARLSVAADDDVADARTMADDVSAVRSIVTDEVAAFATARRAAQVAPTVVALRSMADDVVDAELTRMAGRLPDLDERTRAEVARTVRRVVDKLLHQPTVRVKELAAQPDGASYEAALRELFALDRRSIDAVAKPDPVGHDAVGHDAEGTVQA</sequence>
<comment type="pathway">
    <text evidence="1 8 13">Porphyrin-containing compound metabolism; protoporphyrin-IX biosynthesis; 5-aminolevulinate from L-glutamyl-tRNA(Glu): step 1/2.</text>
</comment>
<dbReference type="GO" id="GO:0008883">
    <property type="term" value="F:glutamyl-tRNA reductase activity"/>
    <property type="evidence" value="ECO:0007669"/>
    <property type="project" value="UniProtKB-UniRule"/>
</dbReference>
<evidence type="ECO:0000256" key="6">
    <source>
        <dbReference type="ARBA" id="ARBA00023244"/>
    </source>
</evidence>
<dbReference type="NCBIfam" id="TIGR01035">
    <property type="entry name" value="hemA"/>
    <property type="match status" value="1"/>
</dbReference>
<keyword evidence="19" id="KW-1185">Reference proteome</keyword>
<evidence type="ECO:0000259" key="16">
    <source>
        <dbReference type="Pfam" id="PF01488"/>
    </source>
</evidence>
<dbReference type="SUPFAM" id="SSF51735">
    <property type="entry name" value="NAD(P)-binding Rossmann-fold domains"/>
    <property type="match status" value="1"/>
</dbReference>
<evidence type="ECO:0000256" key="5">
    <source>
        <dbReference type="ARBA" id="ARBA00023002"/>
    </source>
</evidence>
<dbReference type="EMBL" id="SMKL01000072">
    <property type="protein sequence ID" value="TDC47556.1"/>
    <property type="molecule type" value="Genomic_DNA"/>
</dbReference>
<organism evidence="18 19">
    <name type="scientific">Jiangella ureilytica</name>
    <dbReference type="NCBI Taxonomy" id="2530374"/>
    <lineage>
        <taxon>Bacteria</taxon>
        <taxon>Bacillati</taxon>
        <taxon>Actinomycetota</taxon>
        <taxon>Actinomycetes</taxon>
        <taxon>Jiangellales</taxon>
        <taxon>Jiangellaceae</taxon>
        <taxon>Jiangella</taxon>
    </lineage>
</organism>
<comment type="subunit">
    <text evidence="8">Homodimer.</text>
</comment>
<evidence type="ECO:0000256" key="8">
    <source>
        <dbReference type="HAMAP-Rule" id="MF_00087"/>
    </source>
</evidence>
<evidence type="ECO:0000256" key="12">
    <source>
        <dbReference type="PIRSR" id="PIRSR000445-4"/>
    </source>
</evidence>
<name>A0A4R4REG5_9ACTN</name>